<sequence length="96" mass="10832">MAAPIAASCTGLLRAALPRALSARFFGALGFSRQPTLLTTNVTPLVQQVAGFKVRQLPKRRCHYCYFVRVNGRLHVECSKHGRHKQREPFNAKLLW</sequence>
<dbReference type="InterPro" id="IPR035977">
    <property type="entry name" value="Ribosomal_bL36_sp"/>
</dbReference>
<dbReference type="GO" id="GO:0006412">
    <property type="term" value="P:translation"/>
    <property type="evidence" value="ECO:0007669"/>
    <property type="project" value="InterPro"/>
</dbReference>
<evidence type="ECO:0000256" key="1">
    <source>
        <dbReference type="ARBA" id="ARBA00004173"/>
    </source>
</evidence>
<evidence type="ECO:0000256" key="4">
    <source>
        <dbReference type="ARBA" id="ARBA00022980"/>
    </source>
</evidence>
<protein>
    <recommendedName>
        <fullName evidence="7">Large ribosomal subunit protein bL36m</fullName>
    </recommendedName>
    <alternativeName>
        <fullName evidence="8">39S ribosomal protein L36, mitochondrial</fullName>
    </alternativeName>
</protein>
<keyword evidence="3" id="KW-0809">Transit peptide</keyword>
<keyword evidence="9" id="KW-1185">Reference proteome</keyword>
<dbReference type="GO" id="GO:0003735">
    <property type="term" value="F:structural constituent of ribosome"/>
    <property type="evidence" value="ECO:0007669"/>
    <property type="project" value="InterPro"/>
</dbReference>
<keyword evidence="6" id="KW-0687">Ribonucleoprotein</keyword>
<name>A0A914W0D8_9BILA</name>
<evidence type="ECO:0000256" key="6">
    <source>
        <dbReference type="ARBA" id="ARBA00023274"/>
    </source>
</evidence>
<dbReference type="GO" id="GO:0005762">
    <property type="term" value="C:mitochondrial large ribosomal subunit"/>
    <property type="evidence" value="ECO:0007669"/>
    <property type="project" value="TreeGrafter"/>
</dbReference>
<dbReference type="PANTHER" id="PTHR46909">
    <property type="entry name" value="39S RIBOSOMAL PROTEIN L36, MITOCHONDRIAL"/>
    <property type="match status" value="1"/>
</dbReference>
<dbReference type="InterPro" id="IPR000473">
    <property type="entry name" value="Ribosomal_bL36"/>
</dbReference>
<evidence type="ECO:0000313" key="10">
    <source>
        <dbReference type="WBParaSite" id="PSAMB.scaffold288size58989.g4218.t1"/>
    </source>
</evidence>
<comment type="subcellular location">
    <subcellularLocation>
        <location evidence="1">Mitochondrion</location>
    </subcellularLocation>
</comment>
<dbReference type="SUPFAM" id="SSF57840">
    <property type="entry name" value="Ribosomal protein L36"/>
    <property type="match status" value="1"/>
</dbReference>
<keyword evidence="5" id="KW-0496">Mitochondrion</keyword>
<dbReference type="WBParaSite" id="PSAMB.scaffold288size58989.g4218.t1">
    <property type="protein sequence ID" value="PSAMB.scaffold288size58989.g4218.t1"/>
    <property type="gene ID" value="PSAMB.scaffold288size58989.g4218"/>
</dbReference>
<dbReference type="InterPro" id="IPR052143">
    <property type="entry name" value="Mitoribosomal_bL36m"/>
</dbReference>
<evidence type="ECO:0000256" key="5">
    <source>
        <dbReference type="ARBA" id="ARBA00023128"/>
    </source>
</evidence>
<keyword evidence="4" id="KW-0689">Ribosomal protein</keyword>
<evidence type="ECO:0000256" key="2">
    <source>
        <dbReference type="ARBA" id="ARBA00007645"/>
    </source>
</evidence>
<dbReference type="AlphaFoldDB" id="A0A914W0D8"/>
<comment type="similarity">
    <text evidence="2">Belongs to the bacterial ribosomal protein bL36 family.</text>
</comment>
<dbReference type="Proteomes" id="UP000887566">
    <property type="component" value="Unplaced"/>
</dbReference>
<accession>A0A914W0D8</accession>
<organism evidence="9 10">
    <name type="scientific">Plectus sambesii</name>
    <dbReference type="NCBI Taxonomy" id="2011161"/>
    <lineage>
        <taxon>Eukaryota</taxon>
        <taxon>Metazoa</taxon>
        <taxon>Ecdysozoa</taxon>
        <taxon>Nematoda</taxon>
        <taxon>Chromadorea</taxon>
        <taxon>Plectida</taxon>
        <taxon>Plectina</taxon>
        <taxon>Plectoidea</taxon>
        <taxon>Plectidae</taxon>
        <taxon>Plectus</taxon>
    </lineage>
</organism>
<evidence type="ECO:0000256" key="3">
    <source>
        <dbReference type="ARBA" id="ARBA00022946"/>
    </source>
</evidence>
<evidence type="ECO:0000313" key="9">
    <source>
        <dbReference type="Proteomes" id="UP000887566"/>
    </source>
</evidence>
<evidence type="ECO:0000256" key="8">
    <source>
        <dbReference type="ARBA" id="ARBA00035411"/>
    </source>
</evidence>
<dbReference type="Pfam" id="PF00444">
    <property type="entry name" value="Ribosomal_L36"/>
    <property type="match status" value="1"/>
</dbReference>
<evidence type="ECO:0000256" key="7">
    <source>
        <dbReference type="ARBA" id="ARBA00035239"/>
    </source>
</evidence>
<reference evidence="10" key="1">
    <citation type="submission" date="2022-11" db="UniProtKB">
        <authorList>
            <consortium name="WormBaseParasite"/>
        </authorList>
    </citation>
    <scope>IDENTIFICATION</scope>
</reference>
<dbReference type="PANTHER" id="PTHR46909:SF1">
    <property type="entry name" value="LARGE RIBOSOMAL SUBUNIT PROTEIN BL36M"/>
    <property type="match status" value="1"/>
</dbReference>
<proteinExistence type="inferred from homology"/>